<reference evidence="2 3" key="1">
    <citation type="submission" date="2020-01" db="EMBL/GenBank/DDBJ databases">
        <title>Identification and distribution of gene clusters putatively required for synthesis of sphingolipid metabolism inhibitors in phylogenetically diverse species of the filamentous fungus Fusarium.</title>
        <authorList>
            <person name="Kim H.-S."/>
            <person name="Busman M."/>
            <person name="Brown D.W."/>
            <person name="Divon H."/>
            <person name="Uhlig S."/>
            <person name="Proctor R.H."/>
        </authorList>
    </citation>
    <scope>NUCLEOTIDE SEQUENCE [LARGE SCALE GENOMIC DNA]</scope>
    <source>
        <strain evidence="2 3">NRRL 20459</strain>
    </source>
</reference>
<keyword evidence="1" id="KW-0732">Signal</keyword>
<keyword evidence="3" id="KW-1185">Reference proteome</keyword>
<feature type="chain" id="PRO_5034024499" evidence="1">
    <location>
        <begin position="20"/>
        <end position="76"/>
    </location>
</feature>
<protein>
    <submittedName>
        <fullName evidence="2">Uncharacterized protein</fullName>
    </submittedName>
</protein>
<evidence type="ECO:0000313" key="2">
    <source>
        <dbReference type="EMBL" id="KAF4459936.1"/>
    </source>
</evidence>
<sequence length="76" mass="8099">MKITSPLSLLLLAVIPAMADMCKYPNNWWCGSDGHERYACENGVAVKKDECRDSKGNQLPCNELPGGGGAWCGGGI</sequence>
<organism evidence="2 3">
    <name type="scientific">Fusarium albosuccineum</name>
    <dbReference type="NCBI Taxonomy" id="1237068"/>
    <lineage>
        <taxon>Eukaryota</taxon>
        <taxon>Fungi</taxon>
        <taxon>Dikarya</taxon>
        <taxon>Ascomycota</taxon>
        <taxon>Pezizomycotina</taxon>
        <taxon>Sordariomycetes</taxon>
        <taxon>Hypocreomycetidae</taxon>
        <taxon>Hypocreales</taxon>
        <taxon>Nectriaceae</taxon>
        <taxon>Fusarium</taxon>
        <taxon>Fusarium decemcellulare species complex</taxon>
    </lineage>
</organism>
<feature type="signal peptide" evidence="1">
    <location>
        <begin position="1"/>
        <end position="19"/>
    </location>
</feature>
<comment type="caution">
    <text evidence="2">The sequence shown here is derived from an EMBL/GenBank/DDBJ whole genome shotgun (WGS) entry which is preliminary data.</text>
</comment>
<gene>
    <name evidence="2" type="ORF">FALBO_13301</name>
</gene>
<accession>A0A8H4L0A1</accession>
<proteinExistence type="predicted"/>
<evidence type="ECO:0000256" key="1">
    <source>
        <dbReference type="SAM" id="SignalP"/>
    </source>
</evidence>
<name>A0A8H4L0A1_9HYPO</name>
<dbReference type="AlphaFoldDB" id="A0A8H4L0A1"/>
<dbReference type="Proteomes" id="UP000554235">
    <property type="component" value="Unassembled WGS sequence"/>
</dbReference>
<evidence type="ECO:0000313" key="3">
    <source>
        <dbReference type="Proteomes" id="UP000554235"/>
    </source>
</evidence>
<dbReference type="EMBL" id="JAADYS010002055">
    <property type="protein sequence ID" value="KAF4459936.1"/>
    <property type="molecule type" value="Genomic_DNA"/>
</dbReference>